<evidence type="ECO:0000256" key="2">
    <source>
        <dbReference type="ARBA" id="ARBA00022803"/>
    </source>
</evidence>
<dbReference type="GO" id="GO:0042802">
    <property type="term" value="F:identical protein binding"/>
    <property type="evidence" value="ECO:0007669"/>
    <property type="project" value="InterPro"/>
</dbReference>
<dbReference type="AlphaFoldDB" id="A0A4Z0QGQ7"/>
<comment type="caution">
    <text evidence="5">The sequence shown here is derived from an EMBL/GenBank/DDBJ whole genome shotgun (WGS) entry which is preliminary data.</text>
</comment>
<evidence type="ECO:0000313" key="6">
    <source>
        <dbReference type="Proteomes" id="UP000298471"/>
    </source>
</evidence>
<dbReference type="PANTHER" id="PTHR44858">
    <property type="entry name" value="TETRATRICOPEPTIDE REPEAT PROTEIN 6"/>
    <property type="match status" value="1"/>
</dbReference>
<keyword evidence="6" id="KW-1185">Reference proteome</keyword>
<feature type="repeat" description="TPR" evidence="3">
    <location>
        <begin position="273"/>
        <end position="306"/>
    </location>
</feature>
<proteinExistence type="predicted"/>
<feature type="transmembrane region" description="Helical" evidence="4">
    <location>
        <begin position="120"/>
        <end position="141"/>
    </location>
</feature>
<dbReference type="PROSITE" id="PS50005">
    <property type="entry name" value="TPR"/>
    <property type="match status" value="3"/>
</dbReference>
<feature type="repeat" description="TPR" evidence="3">
    <location>
        <begin position="341"/>
        <end position="374"/>
    </location>
</feature>
<evidence type="ECO:0000256" key="3">
    <source>
        <dbReference type="PROSITE-ProRule" id="PRU00339"/>
    </source>
</evidence>
<dbReference type="OrthoDB" id="174931at2"/>
<evidence type="ECO:0000256" key="1">
    <source>
        <dbReference type="ARBA" id="ARBA00022737"/>
    </source>
</evidence>
<organism evidence="5 6">
    <name type="scientific">Hymenobacter metallicola</name>
    <dbReference type="NCBI Taxonomy" id="2563114"/>
    <lineage>
        <taxon>Bacteria</taxon>
        <taxon>Pseudomonadati</taxon>
        <taxon>Bacteroidota</taxon>
        <taxon>Cytophagia</taxon>
        <taxon>Cytophagales</taxon>
        <taxon>Hymenobacteraceae</taxon>
        <taxon>Hymenobacter</taxon>
    </lineage>
</organism>
<dbReference type="Gene3D" id="1.25.40.10">
    <property type="entry name" value="Tetratricopeptide repeat domain"/>
    <property type="match status" value="1"/>
</dbReference>
<dbReference type="Pfam" id="PF07721">
    <property type="entry name" value="TPR_4"/>
    <property type="match status" value="1"/>
</dbReference>
<keyword evidence="2 3" id="KW-0802">TPR repeat</keyword>
<dbReference type="InterPro" id="IPR011717">
    <property type="entry name" value="TPR-4"/>
</dbReference>
<sequence>MTLGLLLPTLILLLLLSGPAVAFLHELGHAGAGRLLGGGPVQVFVGSYGDAAGSFKLPLGPHSRLYIFRNPLQWSRGLCQFREALHGYRAILMLLAGPLLPWGCAVGLVWVVFHTATNDLVRLWSVALVVGAGVSLLVNLLNDPKPLPTAGGSVTYNDGAQLRLMWYYRLLPRAYMLAVAEYQSGNFAAAAPALMPYLTARSYQENTIRMVVSALIQLDDYAQARQVLDQYRSCCSPITHDLVNEGLIRAHFGELAAALACFEQALELDPTNSYAFNNRGYTRNRAGQYAEAVPDFRRALELNPGFAYSHANLGLALLMLGETDEGLGHIRYSLRLDDANSYAYRNLGIYHLQRGELDQARQQFDRAWELNPATDLLADYRGQLQAHLDKQVSNQ</sequence>
<keyword evidence="4" id="KW-0812">Transmembrane</keyword>
<feature type="transmembrane region" description="Helical" evidence="4">
    <location>
        <begin position="90"/>
        <end position="113"/>
    </location>
</feature>
<dbReference type="PROSITE" id="PS50293">
    <property type="entry name" value="TPR_REGION"/>
    <property type="match status" value="2"/>
</dbReference>
<feature type="repeat" description="TPR" evidence="3">
    <location>
        <begin position="239"/>
        <end position="272"/>
    </location>
</feature>
<name>A0A4Z0QGQ7_9BACT</name>
<evidence type="ECO:0000313" key="5">
    <source>
        <dbReference type="EMBL" id="TGE28914.1"/>
    </source>
</evidence>
<protein>
    <submittedName>
        <fullName evidence="5">Tetratricopeptide repeat protein</fullName>
    </submittedName>
</protein>
<dbReference type="SMART" id="SM00028">
    <property type="entry name" value="TPR"/>
    <property type="match status" value="4"/>
</dbReference>
<dbReference type="RefSeq" id="WP_135392840.1">
    <property type="nucleotide sequence ID" value="NZ_SRMB01000001.1"/>
</dbReference>
<gene>
    <name evidence="5" type="ORF">E5K02_05480</name>
</gene>
<dbReference type="Proteomes" id="UP000298471">
    <property type="component" value="Unassembled WGS sequence"/>
</dbReference>
<dbReference type="Pfam" id="PF13431">
    <property type="entry name" value="TPR_17"/>
    <property type="match status" value="2"/>
</dbReference>
<dbReference type="PANTHER" id="PTHR44858:SF1">
    <property type="entry name" value="UDP-N-ACETYLGLUCOSAMINE--PEPTIDE N-ACETYLGLUCOSAMINYLTRANSFERASE SPINDLY-RELATED"/>
    <property type="match status" value="1"/>
</dbReference>
<accession>A0A4Z0QGQ7</accession>
<dbReference type="SUPFAM" id="SSF48452">
    <property type="entry name" value="TPR-like"/>
    <property type="match status" value="2"/>
</dbReference>
<dbReference type="InterPro" id="IPR019734">
    <property type="entry name" value="TPR_rpt"/>
</dbReference>
<keyword evidence="4" id="KW-0472">Membrane</keyword>
<keyword evidence="1" id="KW-0677">Repeat</keyword>
<dbReference type="InterPro" id="IPR050498">
    <property type="entry name" value="Ycf3"/>
</dbReference>
<keyword evidence="4" id="KW-1133">Transmembrane helix</keyword>
<dbReference type="InterPro" id="IPR011990">
    <property type="entry name" value="TPR-like_helical_dom_sf"/>
</dbReference>
<evidence type="ECO:0000256" key="4">
    <source>
        <dbReference type="SAM" id="Phobius"/>
    </source>
</evidence>
<dbReference type="EMBL" id="SRMB01000001">
    <property type="protein sequence ID" value="TGE28914.1"/>
    <property type="molecule type" value="Genomic_DNA"/>
</dbReference>
<reference evidence="5 6" key="1">
    <citation type="submission" date="2019-04" db="EMBL/GenBank/DDBJ databases">
        <authorList>
            <person name="Feng G."/>
            <person name="Zhang J."/>
            <person name="Zhu H."/>
        </authorList>
    </citation>
    <scope>NUCLEOTIDE SEQUENCE [LARGE SCALE GENOMIC DNA]</scope>
    <source>
        <strain evidence="5 6">9PBR-1</strain>
    </source>
</reference>